<accession>A0ABS4XXD4</accession>
<keyword evidence="7" id="KW-0046">Antibiotic resistance</keyword>
<protein>
    <submittedName>
        <fullName evidence="11">EmrB/QacA subfamily drug resistance transporter</fullName>
    </submittedName>
</protein>
<name>A0ABS4XXD4_9ACTN</name>
<comment type="subcellular location">
    <subcellularLocation>
        <location evidence="1">Cell membrane</location>
        <topology evidence="1">Multi-pass membrane protein</topology>
    </subcellularLocation>
</comment>
<evidence type="ECO:0000256" key="4">
    <source>
        <dbReference type="ARBA" id="ARBA00022692"/>
    </source>
</evidence>
<dbReference type="EMBL" id="JAGIOH010000001">
    <property type="protein sequence ID" value="MBP2401177.1"/>
    <property type="molecule type" value="Genomic_DNA"/>
</dbReference>
<feature type="transmembrane region" description="Helical" evidence="9">
    <location>
        <begin position="77"/>
        <end position="95"/>
    </location>
</feature>
<feature type="transmembrane region" description="Helical" evidence="9">
    <location>
        <begin position="164"/>
        <end position="183"/>
    </location>
</feature>
<dbReference type="Gene3D" id="1.20.1720.10">
    <property type="entry name" value="Multidrug resistance protein D"/>
    <property type="match status" value="1"/>
</dbReference>
<evidence type="ECO:0000259" key="10">
    <source>
        <dbReference type="PROSITE" id="PS50850"/>
    </source>
</evidence>
<reference evidence="11 12" key="1">
    <citation type="submission" date="2021-03" db="EMBL/GenBank/DDBJ databases">
        <title>Sequencing the genomes of 1000 actinobacteria strains.</title>
        <authorList>
            <person name="Klenk H.-P."/>
        </authorList>
    </citation>
    <scope>NUCLEOTIDE SEQUENCE [LARGE SCALE GENOMIC DNA]</scope>
    <source>
        <strain evidence="11 12">DSM 41480</strain>
    </source>
</reference>
<evidence type="ECO:0000256" key="8">
    <source>
        <dbReference type="SAM" id="MobiDB-lite"/>
    </source>
</evidence>
<keyword evidence="5 9" id="KW-1133">Transmembrane helix</keyword>
<evidence type="ECO:0000256" key="9">
    <source>
        <dbReference type="SAM" id="Phobius"/>
    </source>
</evidence>
<dbReference type="InterPro" id="IPR020846">
    <property type="entry name" value="MFS_dom"/>
</dbReference>
<dbReference type="Pfam" id="PF07690">
    <property type="entry name" value="MFS_1"/>
    <property type="match status" value="1"/>
</dbReference>
<feature type="transmembrane region" description="Helical" evidence="9">
    <location>
        <begin position="428"/>
        <end position="446"/>
    </location>
</feature>
<feature type="transmembrane region" description="Helical" evidence="9">
    <location>
        <begin position="227"/>
        <end position="247"/>
    </location>
</feature>
<feature type="transmembrane region" description="Helical" evidence="9">
    <location>
        <begin position="332"/>
        <end position="353"/>
    </location>
</feature>
<dbReference type="PANTHER" id="PTHR42718">
    <property type="entry name" value="MAJOR FACILITATOR SUPERFAMILY MULTIDRUG TRANSPORTER MFSC"/>
    <property type="match status" value="1"/>
</dbReference>
<evidence type="ECO:0000256" key="1">
    <source>
        <dbReference type="ARBA" id="ARBA00004651"/>
    </source>
</evidence>
<feature type="transmembrane region" description="Helical" evidence="9">
    <location>
        <begin position="39"/>
        <end position="65"/>
    </location>
</feature>
<keyword evidence="4 9" id="KW-0812">Transmembrane</keyword>
<feature type="transmembrane region" description="Helical" evidence="9">
    <location>
        <begin position="107"/>
        <end position="125"/>
    </location>
</feature>
<evidence type="ECO:0000313" key="11">
    <source>
        <dbReference type="EMBL" id="MBP2401177.1"/>
    </source>
</evidence>
<dbReference type="InterPro" id="IPR004638">
    <property type="entry name" value="EmrB-like"/>
</dbReference>
<dbReference type="PROSITE" id="PS50850">
    <property type="entry name" value="MFS"/>
    <property type="match status" value="1"/>
</dbReference>
<evidence type="ECO:0000313" key="12">
    <source>
        <dbReference type="Proteomes" id="UP001519291"/>
    </source>
</evidence>
<evidence type="ECO:0000256" key="2">
    <source>
        <dbReference type="ARBA" id="ARBA00022448"/>
    </source>
</evidence>
<feature type="region of interest" description="Disordered" evidence="8">
    <location>
        <begin position="1"/>
        <end position="33"/>
    </location>
</feature>
<gene>
    <name evidence="11" type="ORF">JO379_000646</name>
</gene>
<feature type="transmembrane region" description="Helical" evidence="9">
    <location>
        <begin position="195"/>
        <end position="215"/>
    </location>
</feature>
<evidence type="ECO:0000256" key="6">
    <source>
        <dbReference type="ARBA" id="ARBA00023136"/>
    </source>
</evidence>
<dbReference type="InterPro" id="IPR036259">
    <property type="entry name" value="MFS_trans_sf"/>
</dbReference>
<proteinExistence type="predicted"/>
<comment type="caution">
    <text evidence="11">The sequence shown here is derived from an EMBL/GenBank/DDBJ whole genome shotgun (WGS) entry which is preliminary data.</text>
</comment>
<dbReference type="RefSeq" id="WP_209513696.1">
    <property type="nucleotide sequence ID" value="NZ_JAGIOH010000001.1"/>
</dbReference>
<feature type="domain" description="Major facilitator superfamily (MFS) profile" evidence="10">
    <location>
        <begin position="41"/>
        <end position="534"/>
    </location>
</feature>
<evidence type="ECO:0000256" key="7">
    <source>
        <dbReference type="ARBA" id="ARBA00023251"/>
    </source>
</evidence>
<sequence>MAHDPHHASHDEAPAGPVTADGGTADPAGTTRRGHGNPWVVLAAVALGTMMEALDGTVVAVANPVIAVDLDTELTTLQWVTNGYMLAVASFLITAGKIGDRYGHKKVFLIGMAGFAASSALAGLADSIGALIFWRVVQGISGALLAPSGLAVLKSTFPKDKLKIAIGVWSGVSALAMAAGPFIGGVTVDLLGWRWVFYVNVVVCAAALAVGGWAIRATRPEGAGRPFDVPGVLLLTGALFSLVWGIIQVPGHGWGHAYPLGSFAVAVVLGVAFVLREHRTREALLPLSLFRLRTVSTGTTVLLIGGFATFGASFYLALYLQQVHGFGPLRAGLGLLPFTVLFGVGAPTGAVLNQRFGPRVPLTLGLVLIAGALLGLSGMTEDSSYHAMWPFLAPLGVGMGMVAPTAIEMIVSSAPGHLSGVASGLQQTALMLGGVLGTAALGSMISSRVSGVLPGRLADEGVGDPLAGILRGATEVIAQGVVPVPPGTPRMTAEAAARAGHAAFMDGFQMAMLGGTVIVVIGALIALLAPRLETAPADRPGEAVPTTH</sequence>
<feature type="transmembrane region" description="Helical" evidence="9">
    <location>
        <begin position="131"/>
        <end position="152"/>
    </location>
</feature>
<dbReference type="PANTHER" id="PTHR42718:SF42">
    <property type="entry name" value="EXPORT PROTEIN"/>
    <property type="match status" value="1"/>
</dbReference>
<keyword evidence="6 9" id="KW-0472">Membrane</keyword>
<dbReference type="NCBIfam" id="TIGR00711">
    <property type="entry name" value="efflux_EmrB"/>
    <property type="match status" value="1"/>
</dbReference>
<dbReference type="CDD" id="cd17321">
    <property type="entry name" value="MFS_MMR_MDR_like"/>
    <property type="match status" value="1"/>
</dbReference>
<dbReference type="Proteomes" id="UP001519291">
    <property type="component" value="Unassembled WGS sequence"/>
</dbReference>
<dbReference type="SUPFAM" id="SSF103473">
    <property type="entry name" value="MFS general substrate transporter"/>
    <property type="match status" value="1"/>
</dbReference>
<evidence type="ECO:0000256" key="5">
    <source>
        <dbReference type="ARBA" id="ARBA00022989"/>
    </source>
</evidence>
<organism evidence="11 12">
    <name type="scientific">Streptomyces syringium</name>
    <dbReference type="NCBI Taxonomy" id="76729"/>
    <lineage>
        <taxon>Bacteria</taxon>
        <taxon>Bacillati</taxon>
        <taxon>Actinomycetota</taxon>
        <taxon>Actinomycetes</taxon>
        <taxon>Kitasatosporales</taxon>
        <taxon>Streptomycetaceae</taxon>
        <taxon>Streptomyces</taxon>
    </lineage>
</organism>
<feature type="transmembrane region" description="Helical" evidence="9">
    <location>
        <begin position="295"/>
        <end position="320"/>
    </location>
</feature>
<keyword evidence="3" id="KW-1003">Cell membrane</keyword>
<keyword evidence="2" id="KW-0813">Transport</keyword>
<dbReference type="Gene3D" id="1.20.1250.20">
    <property type="entry name" value="MFS general substrate transporter like domains"/>
    <property type="match status" value="1"/>
</dbReference>
<feature type="compositionally biased region" description="Basic and acidic residues" evidence="8">
    <location>
        <begin position="1"/>
        <end position="13"/>
    </location>
</feature>
<feature type="transmembrane region" description="Helical" evidence="9">
    <location>
        <begin position="508"/>
        <end position="529"/>
    </location>
</feature>
<evidence type="ECO:0000256" key="3">
    <source>
        <dbReference type="ARBA" id="ARBA00022475"/>
    </source>
</evidence>
<feature type="transmembrane region" description="Helical" evidence="9">
    <location>
        <begin position="360"/>
        <end position="380"/>
    </location>
</feature>
<dbReference type="InterPro" id="IPR011701">
    <property type="entry name" value="MFS"/>
</dbReference>
<feature type="transmembrane region" description="Helical" evidence="9">
    <location>
        <begin position="386"/>
        <end position="407"/>
    </location>
</feature>
<dbReference type="GeneID" id="91567523"/>
<feature type="transmembrane region" description="Helical" evidence="9">
    <location>
        <begin position="253"/>
        <end position="275"/>
    </location>
</feature>
<keyword evidence="12" id="KW-1185">Reference proteome</keyword>